<gene>
    <name evidence="2" type="ORF">DWE98_28285</name>
</gene>
<keyword evidence="3" id="KW-1185">Reference proteome</keyword>
<dbReference type="SMART" id="SM00966">
    <property type="entry name" value="SpoVT_AbrB"/>
    <property type="match status" value="1"/>
</dbReference>
<dbReference type="AlphaFoldDB" id="A0A370KXL8"/>
<sequence length="90" mass="10159">MTKPSETAANEPVNNSTVVEIRKFGDAIGIVLPEEFLARLELAEGDRLMVIEQPDRGLKLRRYDDTHARGLEIARDMFKTYANTLRALAK</sequence>
<organism evidence="2 3">
    <name type="scientific">Bosea caraganae</name>
    <dbReference type="NCBI Taxonomy" id="2763117"/>
    <lineage>
        <taxon>Bacteria</taxon>
        <taxon>Pseudomonadati</taxon>
        <taxon>Pseudomonadota</taxon>
        <taxon>Alphaproteobacteria</taxon>
        <taxon>Hyphomicrobiales</taxon>
        <taxon>Boseaceae</taxon>
        <taxon>Bosea</taxon>
    </lineage>
</organism>
<dbReference type="OrthoDB" id="5459182at2"/>
<accession>A0A370KXL8</accession>
<protein>
    <submittedName>
        <fullName evidence="2">AbrB family transcriptional regulator</fullName>
    </submittedName>
</protein>
<evidence type="ECO:0000313" key="2">
    <source>
        <dbReference type="EMBL" id="RDJ19743.1"/>
    </source>
</evidence>
<evidence type="ECO:0000259" key="1">
    <source>
        <dbReference type="SMART" id="SM00966"/>
    </source>
</evidence>
<proteinExistence type="predicted"/>
<dbReference type="InterPro" id="IPR037914">
    <property type="entry name" value="SpoVT-AbrB_sf"/>
</dbReference>
<feature type="domain" description="SpoVT-AbrB" evidence="1">
    <location>
        <begin position="22"/>
        <end position="66"/>
    </location>
</feature>
<evidence type="ECO:0000313" key="3">
    <source>
        <dbReference type="Proteomes" id="UP000255207"/>
    </source>
</evidence>
<dbReference type="SUPFAM" id="SSF89447">
    <property type="entry name" value="AbrB/MazE/MraZ-like"/>
    <property type="match status" value="1"/>
</dbReference>
<name>A0A370KXL8_9HYPH</name>
<dbReference type="RefSeq" id="WP_114832757.1">
    <property type="nucleotide sequence ID" value="NZ_QQTO01000039.1"/>
</dbReference>
<dbReference type="EMBL" id="QQTP01000029">
    <property type="protein sequence ID" value="RDJ19743.1"/>
    <property type="molecule type" value="Genomic_DNA"/>
</dbReference>
<reference evidence="3" key="1">
    <citation type="submission" date="2018-07" db="EMBL/GenBank/DDBJ databases">
        <authorList>
            <person name="Safronova V.I."/>
            <person name="Chirak E.R."/>
            <person name="Sazanova A.L."/>
        </authorList>
    </citation>
    <scope>NUCLEOTIDE SEQUENCE [LARGE SCALE GENOMIC DNA]</scope>
    <source>
        <strain evidence="3">RCAM04685</strain>
    </source>
</reference>
<comment type="caution">
    <text evidence="2">The sequence shown here is derived from an EMBL/GenBank/DDBJ whole genome shotgun (WGS) entry which is preliminary data.</text>
</comment>
<dbReference type="Proteomes" id="UP000255207">
    <property type="component" value="Unassembled WGS sequence"/>
</dbReference>
<dbReference type="InterPro" id="IPR007159">
    <property type="entry name" value="SpoVT-AbrB_dom"/>
</dbReference>
<dbReference type="GO" id="GO:0003677">
    <property type="term" value="F:DNA binding"/>
    <property type="evidence" value="ECO:0007669"/>
    <property type="project" value="InterPro"/>
</dbReference>